<organism evidence="3 4">
    <name type="scientific">SAR86 cluster bacterium</name>
    <dbReference type="NCBI Taxonomy" id="2030880"/>
    <lineage>
        <taxon>Bacteria</taxon>
        <taxon>Pseudomonadati</taxon>
        <taxon>Pseudomonadota</taxon>
        <taxon>Gammaproteobacteria</taxon>
        <taxon>SAR86 cluster</taxon>
    </lineage>
</organism>
<evidence type="ECO:0000313" key="4">
    <source>
        <dbReference type="Proteomes" id="UP000318359"/>
    </source>
</evidence>
<dbReference type="InterPro" id="IPR037171">
    <property type="entry name" value="NagB/RpiA_transferase-like"/>
</dbReference>
<dbReference type="InterPro" id="IPR002698">
    <property type="entry name" value="FTHF_cligase"/>
</dbReference>
<dbReference type="EMBL" id="SHBM01000006">
    <property type="protein sequence ID" value="RZO18642.1"/>
    <property type="molecule type" value="Genomic_DNA"/>
</dbReference>
<proteinExistence type="inferred from homology"/>
<dbReference type="AlphaFoldDB" id="A0A520MBN4"/>
<keyword evidence="3" id="KW-0436">Ligase</keyword>
<keyword evidence="2" id="KW-0479">Metal-binding</keyword>
<dbReference type="GO" id="GO:0046872">
    <property type="term" value="F:metal ion binding"/>
    <property type="evidence" value="ECO:0007669"/>
    <property type="project" value="UniProtKB-KW"/>
</dbReference>
<gene>
    <name evidence="3" type="ORF">EVB00_00885</name>
</gene>
<evidence type="ECO:0000313" key="3">
    <source>
        <dbReference type="EMBL" id="RZO18642.1"/>
    </source>
</evidence>
<evidence type="ECO:0000256" key="2">
    <source>
        <dbReference type="RuleBase" id="RU361279"/>
    </source>
</evidence>
<protein>
    <recommendedName>
        <fullName evidence="2">5-formyltetrahydrofolate cyclo-ligase</fullName>
        <ecNumber evidence="2">6.3.3.2</ecNumber>
    </recommendedName>
</protein>
<dbReference type="GO" id="GO:0030272">
    <property type="term" value="F:5-formyltetrahydrofolate cyclo-ligase activity"/>
    <property type="evidence" value="ECO:0007669"/>
    <property type="project" value="UniProtKB-EC"/>
</dbReference>
<keyword evidence="2" id="KW-0460">Magnesium</keyword>
<comment type="caution">
    <text evidence="3">The sequence shown here is derived from an EMBL/GenBank/DDBJ whole genome shotgun (WGS) entry which is preliminary data.</text>
</comment>
<evidence type="ECO:0000256" key="1">
    <source>
        <dbReference type="PIRSR" id="PIRSR006806-1"/>
    </source>
</evidence>
<comment type="similarity">
    <text evidence="2">Belongs to the 5-formyltetrahydrofolate cyclo-ligase family.</text>
</comment>
<dbReference type="PANTHER" id="PTHR23407:SF11">
    <property type="entry name" value="CHROMOSOME UNDETERMINED SCAFFOLD_24, WHOLE GENOME SHOTGUN SEQUENCE"/>
    <property type="match status" value="1"/>
</dbReference>
<feature type="binding site" evidence="1">
    <location>
        <begin position="134"/>
        <end position="142"/>
    </location>
    <ligand>
        <name>ATP</name>
        <dbReference type="ChEBI" id="CHEBI:30616"/>
    </ligand>
</feature>
<keyword evidence="1 2" id="KW-0067">ATP-binding</keyword>
<comment type="catalytic activity">
    <reaction evidence="2">
        <text>(6S)-5-formyl-5,6,7,8-tetrahydrofolate + ATP = (6R)-5,10-methenyltetrahydrofolate + ADP + phosphate</text>
        <dbReference type="Rhea" id="RHEA:10488"/>
        <dbReference type="ChEBI" id="CHEBI:30616"/>
        <dbReference type="ChEBI" id="CHEBI:43474"/>
        <dbReference type="ChEBI" id="CHEBI:57455"/>
        <dbReference type="ChEBI" id="CHEBI:57457"/>
        <dbReference type="ChEBI" id="CHEBI:456216"/>
        <dbReference type="EC" id="6.3.3.2"/>
    </reaction>
</comment>
<sequence length="192" mass="22207">MTKKNIRKSLKHQLSMMSEREVIEKSAAIQIRLIRLINLIAPLKENENILIYKSFANEVMVNEIESMLFIENKNIFLPKIMPGNNLVFNRLRSNDQVKHNKYNIIESTDKEEISPHLLDLIILPLVGVDNNGYRLGYGGGYYDRGLHNTNKSPNKPLIIGLGYEFQNIDQDFGEPHDIKIDILITENKTLRF</sequence>
<accession>A0A520MBN4</accession>
<keyword evidence="1 2" id="KW-0547">Nucleotide-binding</keyword>
<dbReference type="PANTHER" id="PTHR23407">
    <property type="entry name" value="ATPASE INHIBITOR/5-FORMYLTETRAHYDROFOLATE CYCLO-LIGASE"/>
    <property type="match status" value="1"/>
</dbReference>
<feature type="binding site" evidence="1">
    <location>
        <begin position="3"/>
        <end position="7"/>
    </location>
    <ligand>
        <name>ATP</name>
        <dbReference type="ChEBI" id="CHEBI:30616"/>
    </ligand>
</feature>
<dbReference type="GO" id="GO:0009396">
    <property type="term" value="P:folic acid-containing compound biosynthetic process"/>
    <property type="evidence" value="ECO:0007669"/>
    <property type="project" value="TreeGrafter"/>
</dbReference>
<dbReference type="EC" id="6.3.3.2" evidence="2"/>
<dbReference type="Gene3D" id="3.40.50.10420">
    <property type="entry name" value="NagB/RpiA/CoA transferase-like"/>
    <property type="match status" value="1"/>
</dbReference>
<dbReference type="GO" id="GO:0005524">
    <property type="term" value="F:ATP binding"/>
    <property type="evidence" value="ECO:0007669"/>
    <property type="project" value="UniProtKB-KW"/>
</dbReference>
<comment type="cofactor">
    <cofactor evidence="2">
        <name>Mg(2+)</name>
        <dbReference type="ChEBI" id="CHEBI:18420"/>
    </cofactor>
</comment>
<name>A0A520MBN4_9GAMM</name>
<dbReference type="NCBIfam" id="TIGR02727">
    <property type="entry name" value="MTHFS_bact"/>
    <property type="match status" value="1"/>
</dbReference>
<reference evidence="3 4" key="1">
    <citation type="submission" date="2019-02" db="EMBL/GenBank/DDBJ databases">
        <title>Prokaryotic population dynamics and viral predation in marine succession experiment using metagenomics: the confinement effect.</title>
        <authorList>
            <person name="Haro-Moreno J.M."/>
            <person name="Rodriguez-Valera F."/>
            <person name="Lopez-Perez M."/>
        </authorList>
    </citation>
    <scope>NUCLEOTIDE SEQUENCE [LARGE SCALE GENOMIC DNA]</scope>
    <source>
        <strain evidence="3">MED-G167</strain>
    </source>
</reference>
<dbReference type="GO" id="GO:0035999">
    <property type="term" value="P:tetrahydrofolate interconversion"/>
    <property type="evidence" value="ECO:0007669"/>
    <property type="project" value="TreeGrafter"/>
</dbReference>
<dbReference type="Pfam" id="PF01812">
    <property type="entry name" value="5-FTHF_cyc-lig"/>
    <property type="match status" value="1"/>
</dbReference>
<dbReference type="SUPFAM" id="SSF100950">
    <property type="entry name" value="NagB/RpiA/CoA transferase-like"/>
    <property type="match status" value="1"/>
</dbReference>
<dbReference type="Proteomes" id="UP000318359">
    <property type="component" value="Unassembled WGS sequence"/>
</dbReference>
<feature type="binding site" evidence="1">
    <location>
        <position position="58"/>
    </location>
    <ligand>
        <name>substrate</name>
    </ligand>
</feature>
<dbReference type="InterPro" id="IPR024185">
    <property type="entry name" value="FTHF_cligase-like_sf"/>
</dbReference>
<dbReference type="PIRSF" id="PIRSF006806">
    <property type="entry name" value="FTHF_cligase"/>
    <property type="match status" value="1"/>
</dbReference>